<evidence type="ECO:0000313" key="2">
    <source>
        <dbReference type="EMBL" id="QRV17445.1"/>
    </source>
</evidence>
<evidence type="ECO:0000259" key="1">
    <source>
        <dbReference type="PROSITE" id="PS50125"/>
    </source>
</evidence>
<dbReference type="RefSeq" id="WP_204749480.1">
    <property type="nucleotide sequence ID" value="NZ_CP069189.1"/>
</dbReference>
<dbReference type="Gene3D" id="3.30.70.1230">
    <property type="entry name" value="Nucleotide cyclase"/>
    <property type="match status" value="1"/>
</dbReference>
<organism evidence="2 3">
    <name type="scientific">Haloterrigena salifodinae</name>
    <dbReference type="NCBI Taxonomy" id="2675099"/>
    <lineage>
        <taxon>Archaea</taxon>
        <taxon>Methanobacteriati</taxon>
        <taxon>Methanobacteriota</taxon>
        <taxon>Stenosarchaea group</taxon>
        <taxon>Halobacteria</taxon>
        <taxon>Halobacteriales</taxon>
        <taxon>Natrialbaceae</taxon>
        <taxon>Haloterrigena</taxon>
    </lineage>
</organism>
<keyword evidence="2" id="KW-0614">Plasmid</keyword>
<evidence type="ECO:0000313" key="3">
    <source>
        <dbReference type="Proteomes" id="UP000637819"/>
    </source>
</evidence>
<dbReference type="GO" id="GO:0035556">
    <property type="term" value="P:intracellular signal transduction"/>
    <property type="evidence" value="ECO:0007669"/>
    <property type="project" value="InterPro"/>
</dbReference>
<dbReference type="EMBL" id="CP069189">
    <property type="protein sequence ID" value="QRV17445.1"/>
    <property type="molecule type" value="Genomic_DNA"/>
</dbReference>
<dbReference type="GO" id="GO:0009190">
    <property type="term" value="P:cyclic nucleotide biosynthetic process"/>
    <property type="evidence" value="ECO:0007669"/>
    <property type="project" value="InterPro"/>
</dbReference>
<dbReference type="Pfam" id="PF00211">
    <property type="entry name" value="Guanylate_cyc"/>
    <property type="match status" value="1"/>
</dbReference>
<accession>A0A8T8E6E9</accession>
<name>A0A8T8E6E9_9EURY</name>
<dbReference type="AlphaFoldDB" id="A0A8T8E6E9"/>
<gene>
    <name evidence="2" type="ORF">JMJ58_21045</name>
</gene>
<dbReference type="KEGG" id="hsal:JMJ58_21045"/>
<feature type="domain" description="Guanylate cyclase" evidence="1">
    <location>
        <begin position="139"/>
        <end position="272"/>
    </location>
</feature>
<dbReference type="GeneID" id="62877667"/>
<keyword evidence="3" id="KW-1185">Reference proteome</keyword>
<dbReference type="SMART" id="SM00044">
    <property type="entry name" value="CYCc"/>
    <property type="match status" value="1"/>
</dbReference>
<proteinExistence type="predicted"/>
<protein>
    <submittedName>
        <fullName evidence="2">Adenylate/guanylate cyclase domain-containing protein</fullName>
    </submittedName>
</protein>
<geneLocation type="plasmid" evidence="2 3">
    <name>pHTS138</name>
</geneLocation>
<dbReference type="OrthoDB" id="350295at2157"/>
<dbReference type="SUPFAM" id="SSF55073">
    <property type="entry name" value="Nucleotide cyclase"/>
    <property type="match status" value="1"/>
</dbReference>
<dbReference type="InterPro" id="IPR029787">
    <property type="entry name" value="Nucleotide_cyclase"/>
</dbReference>
<sequence length="325" mass="37935">MGEDEEEPLGVHRRMDFVMQPVGRRKEGDYVVFEMEFVPDPDRYERIEKDDFQGYFDRLDGVYYSDSMVEDLLEQMDGEPFLASPPEIEDTAEYVEQRREEIERFLEDGGSNEDEDIEWQDVSQDFLEELAEENDSRFVILCIDLVDSTRLREDLTREEWRDIIQVFFREMSLIVEKFRGYVLDFQGDRVVAYFPDPNFVGMHDNALDCASSMKMLIQDGINPVFESHGLPPIHFRIGMDSGEADIVPIGAPGVKEELGLFGETINLASKIEEEAESDGIYLGEETERNLHTHWRSHVEEVDLDDWEHKKHGGQKYTVYRFEISE</sequence>
<dbReference type="CDD" id="cd07302">
    <property type="entry name" value="CHD"/>
    <property type="match status" value="1"/>
</dbReference>
<dbReference type="Proteomes" id="UP000637819">
    <property type="component" value="Plasmid pHTS138"/>
</dbReference>
<dbReference type="InterPro" id="IPR001054">
    <property type="entry name" value="A/G_cyclase"/>
</dbReference>
<dbReference type="InterPro" id="IPR050697">
    <property type="entry name" value="Adenylyl/Guanylyl_Cyclase_3/4"/>
</dbReference>
<dbReference type="PANTHER" id="PTHR43081">
    <property type="entry name" value="ADENYLATE CYCLASE, TERMINAL-DIFFERENTIATION SPECIFIC-RELATED"/>
    <property type="match status" value="1"/>
</dbReference>
<reference evidence="2 3" key="1">
    <citation type="submission" date="2021-01" db="EMBL/GenBank/DDBJ databases">
        <title>Genome Sequence and Methylation Pattern of Haloterrigena salifodinae BOL5-1, An Extremely Halophilic Archaeon from a Bolivian Salt Mine.</title>
        <authorList>
            <person name="DasSarma P."/>
            <person name="Anton B.P."/>
            <person name="DasSarma S.L."/>
            <person name="von Ehrenheim H.A.L."/>
            <person name="Martinez F.L."/>
            <person name="Guzman D."/>
            <person name="Roberts R.J."/>
            <person name="DasSarma S."/>
        </authorList>
    </citation>
    <scope>NUCLEOTIDE SEQUENCE [LARGE SCALE GENOMIC DNA]</scope>
    <source>
        <strain evidence="2 3">BOL5-1</strain>
        <plasmid evidence="2 3">pHTS138</plasmid>
    </source>
</reference>
<dbReference type="PROSITE" id="PS50125">
    <property type="entry name" value="GUANYLATE_CYCLASE_2"/>
    <property type="match status" value="1"/>
</dbReference>
<dbReference type="PANTHER" id="PTHR43081:SF1">
    <property type="entry name" value="ADENYLATE CYCLASE, TERMINAL-DIFFERENTIATION SPECIFIC"/>
    <property type="match status" value="1"/>
</dbReference>